<organism evidence="12 13">
    <name type="scientific">Mesohalobacter halotolerans</name>
    <dbReference type="NCBI Taxonomy" id="1883405"/>
    <lineage>
        <taxon>Bacteria</taxon>
        <taxon>Pseudomonadati</taxon>
        <taxon>Bacteroidota</taxon>
        <taxon>Flavobacteriia</taxon>
        <taxon>Flavobacteriales</taxon>
        <taxon>Flavobacteriaceae</taxon>
        <taxon>Mesohalobacter</taxon>
    </lineage>
</organism>
<keyword evidence="6 10" id="KW-0460">Magnesium</keyword>
<feature type="binding site" evidence="10">
    <location>
        <begin position="116"/>
        <end position="118"/>
    </location>
    <ligand>
        <name>thiamine diphosphate</name>
        <dbReference type="ChEBI" id="CHEBI:58937"/>
    </ligand>
</feature>
<sequence length="587" mass="64324">MKAEYLENINSPEDLRQLSQDKLTLVAQELRHFIISMVSEYGGHLGASLGSVELTVALHYVFNTPDDQLIWDVGHQAYGHKILTGRRNTFHTNRQFGGISGFPSRVESPYDTFGVGHSSTSISAALGMAIASELEGNLERQHIAVIGDASIASGMAFEGLNHAGVSSANLLVILNDNAIGIDPSVGALKNYLTKAKIGYKPKQSNIIEALNFTYVGPIDGHDIHALIKAFENLKKIKGPRFLHVMTKKGKGLKPAEIEQVKYHAPGKFDKITGKTFQNKTDDKKIKYQDVFGKTILHLAQHDEKIIGVTPAMPTGSSLKYMMDVFPDRAFDVGIAEQHAVTFSAGMATRGFKVFCTIYSTFFQRAYDQLIHDVALQNLPVVFCVDRAGIVGKDGATHHGVFDIAFLKAIPNLIVASPSCAKDLKNLLYTASLGIKQPLVIRYPRGKSDVNDLNIDFENIPMGEAVCLKEGEDVAVLSLGKMRKSVSKAIEYIGKSIGHYDMRFVKPLDTEILDEIAKTYSKIITVEDAIVSGGFGESVKSYLSTKHPQIEIVSMGLPDVFIPHGDTKTLLDKYGLGVKDIIDEIQKT</sequence>
<dbReference type="Gene3D" id="3.40.50.970">
    <property type="match status" value="2"/>
</dbReference>
<name>A0A4U5TRK4_9FLAO</name>
<dbReference type="UniPathway" id="UPA00064">
    <property type="reaction ID" value="UER00091"/>
</dbReference>
<evidence type="ECO:0000313" key="12">
    <source>
        <dbReference type="EMBL" id="TKS56887.1"/>
    </source>
</evidence>
<dbReference type="OrthoDB" id="9803371at2"/>
<dbReference type="EMBL" id="SWMU01000001">
    <property type="protein sequence ID" value="TKS56887.1"/>
    <property type="molecule type" value="Genomic_DNA"/>
</dbReference>
<dbReference type="GO" id="GO:0009228">
    <property type="term" value="P:thiamine biosynthetic process"/>
    <property type="evidence" value="ECO:0007669"/>
    <property type="project" value="UniProtKB-UniRule"/>
</dbReference>
<comment type="caution">
    <text evidence="10">Lacks conserved residue(s) required for the propagation of feature annotation.</text>
</comment>
<dbReference type="SUPFAM" id="SSF52518">
    <property type="entry name" value="Thiamin diphosphate-binding fold (THDP-binding)"/>
    <property type="match status" value="2"/>
</dbReference>
<evidence type="ECO:0000256" key="5">
    <source>
        <dbReference type="ARBA" id="ARBA00022723"/>
    </source>
</evidence>
<dbReference type="SMART" id="SM00861">
    <property type="entry name" value="Transket_pyr"/>
    <property type="match status" value="1"/>
</dbReference>
<evidence type="ECO:0000256" key="9">
    <source>
        <dbReference type="ARBA" id="ARBA00023229"/>
    </source>
</evidence>
<dbReference type="NCBIfam" id="NF008968">
    <property type="entry name" value="PRK12315.1"/>
    <property type="match status" value="1"/>
</dbReference>
<comment type="subunit">
    <text evidence="3 10">Homodimer.</text>
</comment>
<dbReference type="FunFam" id="3.40.50.970:FF:000010">
    <property type="entry name" value="1-deoxy-D-xylulose-5-phosphate synthase"/>
    <property type="match status" value="1"/>
</dbReference>
<dbReference type="InterPro" id="IPR049557">
    <property type="entry name" value="Transketolase_CS"/>
</dbReference>
<dbReference type="CDD" id="cd02007">
    <property type="entry name" value="TPP_DXS"/>
    <property type="match status" value="1"/>
</dbReference>
<dbReference type="Pfam" id="PF02780">
    <property type="entry name" value="Transketolase_C"/>
    <property type="match status" value="1"/>
</dbReference>
<feature type="binding site" evidence="10">
    <location>
        <position position="336"/>
    </location>
    <ligand>
        <name>thiamine diphosphate</name>
        <dbReference type="ChEBI" id="CHEBI:58937"/>
    </ligand>
</feature>
<dbReference type="Pfam" id="PF02779">
    <property type="entry name" value="Transket_pyr"/>
    <property type="match status" value="1"/>
</dbReference>
<evidence type="ECO:0000256" key="3">
    <source>
        <dbReference type="ARBA" id="ARBA00011738"/>
    </source>
</evidence>
<dbReference type="Proteomes" id="UP000306552">
    <property type="component" value="Unassembled WGS sequence"/>
</dbReference>
<evidence type="ECO:0000256" key="7">
    <source>
        <dbReference type="ARBA" id="ARBA00022977"/>
    </source>
</evidence>
<keyword evidence="4 10" id="KW-0808">Transferase</keyword>
<keyword evidence="8 10" id="KW-0786">Thiamine pyrophosphate</keyword>
<comment type="caution">
    <text evidence="12">The sequence shown here is derived from an EMBL/GenBank/DDBJ whole genome shotgun (WGS) entry which is preliminary data.</text>
</comment>
<evidence type="ECO:0000256" key="2">
    <source>
        <dbReference type="ARBA" id="ARBA00011081"/>
    </source>
</evidence>
<evidence type="ECO:0000313" key="13">
    <source>
        <dbReference type="Proteomes" id="UP000306552"/>
    </source>
</evidence>
<dbReference type="PROSITE" id="PS00801">
    <property type="entry name" value="TRANSKETOLASE_1"/>
    <property type="match status" value="1"/>
</dbReference>
<dbReference type="Pfam" id="PF13292">
    <property type="entry name" value="DXP_synthase_N"/>
    <property type="match status" value="2"/>
</dbReference>
<comment type="cofactor">
    <cofactor evidence="10">
        <name>Mg(2+)</name>
        <dbReference type="ChEBI" id="CHEBI:18420"/>
    </cofactor>
    <text evidence="10">Binds 1 Mg(2+) ion per subunit.</text>
</comment>
<keyword evidence="7 10" id="KW-0784">Thiamine biosynthesis</keyword>
<dbReference type="InterPro" id="IPR029061">
    <property type="entry name" value="THDP-binding"/>
</dbReference>
<dbReference type="SUPFAM" id="SSF52922">
    <property type="entry name" value="TK C-terminal domain-like"/>
    <property type="match status" value="1"/>
</dbReference>
<comment type="pathway">
    <text evidence="1 10">Metabolic intermediate biosynthesis; 1-deoxy-D-xylulose 5-phosphate biosynthesis; 1-deoxy-D-xylulose 5-phosphate from D-glyceraldehyde 3-phosphate and pyruvate: step 1/1.</text>
</comment>
<dbReference type="InterPro" id="IPR033248">
    <property type="entry name" value="Transketolase_C"/>
</dbReference>
<dbReference type="AlphaFoldDB" id="A0A4U5TRK4"/>
<dbReference type="CDD" id="cd07033">
    <property type="entry name" value="TPP_PYR_DXS_TK_like"/>
    <property type="match status" value="1"/>
</dbReference>
<dbReference type="InterPro" id="IPR009014">
    <property type="entry name" value="Transketo_C/PFOR_II"/>
</dbReference>
<feature type="binding site" evidence="10">
    <location>
        <begin position="149"/>
        <end position="150"/>
    </location>
    <ligand>
        <name>thiamine diphosphate</name>
        <dbReference type="ChEBI" id="CHEBI:58937"/>
    </ligand>
</feature>
<evidence type="ECO:0000256" key="10">
    <source>
        <dbReference type="HAMAP-Rule" id="MF_00315"/>
    </source>
</evidence>
<dbReference type="FunFam" id="3.40.50.970:FF:000005">
    <property type="entry name" value="1-deoxy-D-xylulose-5-phosphate synthase"/>
    <property type="match status" value="1"/>
</dbReference>
<feature type="binding site" evidence="10">
    <location>
        <position position="177"/>
    </location>
    <ligand>
        <name>thiamine diphosphate</name>
        <dbReference type="ChEBI" id="CHEBI:58937"/>
    </ligand>
</feature>
<dbReference type="GO" id="GO:0008661">
    <property type="term" value="F:1-deoxy-D-xylulose-5-phosphate synthase activity"/>
    <property type="evidence" value="ECO:0007669"/>
    <property type="project" value="UniProtKB-UniRule"/>
</dbReference>
<comment type="function">
    <text evidence="10">Catalyzes the acyloin condensation reaction between C atoms 2 and 3 of pyruvate and glyceraldehyde 3-phosphate to yield 1-deoxy-D-xylulose-5-phosphate (DXP).</text>
</comment>
<accession>A0A4U5TRK4</accession>
<dbReference type="GO" id="GO:0016114">
    <property type="term" value="P:terpenoid biosynthetic process"/>
    <property type="evidence" value="ECO:0007669"/>
    <property type="project" value="UniProtKB-UniRule"/>
</dbReference>
<feature type="domain" description="Transketolase-like pyrimidine-binding" evidence="11">
    <location>
        <begin position="285"/>
        <end position="449"/>
    </location>
</feature>
<dbReference type="PANTHER" id="PTHR43322">
    <property type="entry name" value="1-D-DEOXYXYLULOSE 5-PHOSPHATE SYNTHASE-RELATED"/>
    <property type="match status" value="1"/>
</dbReference>
<dbReference type="PANTHER" id="PTHR43322:SF5">
    <property type="entry name" value="1-DEOXY-D-XYLULOSE-5-PHOSPHATE SYNTHASE, CHLOROPLASTIC"/>
    <property type="match status" value="1"/>
</dbReference>
<dbReference type="NCBIfam" id="NF003933">
    <property type="entry name" value="PRK05444.2-2"/>
    <property type="match status" value="1"/>
</dbReference>
<dbReference type="GO" id="GO:0030976">
    <property type="term" value="F:thiamine pyrophosphate binding"/>
    <property type="evidence" value="ECO:0007669"/>
    <property type="project" value="UniProtKB-UniRule"/>
</dbReference>
<keyword evidence="13" id="KW-1185">Reference proteome</keyword>
<evidence type="ECO:0000256" key="4">
    <source>
        <dbReference type="ARBA" id="ARBA00022679"/>
    </source>
</evidence>
<dbReference type="RefSeq" id="WP_138930591.1">
    <property type="nucleotide sequence ID" value="NZ_SWMU01000001.1"/>
</dbReference>
<evidence type="ECO:0000256" key="1">
    <source>
        <dbReference type="ARBA" id="ARBA00004980"/>
    </source>
</evidence>
<evidence type="ECO:0000256" key="8">
    <source>
        <dbReference type="ARBA" id="ARBA00023052"/>
    </source>
</evidence>
<dbReference type="HAMAP" id="MF_00315">
    <property type="entry name" value="DXP_synth"/>
    <property type="match status" value="1"/>
</dbReference>
<dbReference type="EC" id="2.2.1.7" evidence="10"/>
<feature type="binding site" evidence="10">
    <location>
        <position position="148"/>
    </location>
    <ligand>
        <name>Mg(2+)</name>
        <dbReference type="ChEBI" id="CHEBI:18420"/>
    </ligand>
</feature>
<dbReference type="InterPro" id="IPR005477">
    <property type="entry name" value="Dxylulose-5-P_synthase"/>
</dbReference>
<dbReference type="Gene3D" id="3.40.50.920">
    <property type="match status" value="1"/>
</dbReference>
<proteinExistence type="inferred from homology"/>
<keyword evidence="5 10" id="KW-0479">Metal-binding</keyword>
<dbReference type="GO" id="GO:0000287">
    <property type="term" value="F:magnesium ion binding"/>
    <property type="evidence" value="ECO:0007669"/>
    <property type="project" value="UniProtKB-UniRule"/>
</dbReference>
<dbReference type="GO" id="GO:0019288">
    <property type="term" value="P:isopentenyl diphosphate biosynthetic process, methylerythritol 4-phosphate pathway"/>
    <property type="evidence" value="ECO:0007669"/>
    <property type="project" value="TreeGrafter"/>
</dbReference>
<dbReference type="GO" id="GO:0005829">
    <property type="term" value="C:cytosol"/>
    <property type="evidence" value="ECO:0007669"/>
    <property type="project" value="TreeGrafter"/>
</dbReference>
<feature type="binding site" evidence="10">
    <location>
        <position position="177"/>
    </location>
    <ligand>
        <name>Mg(2+)</name>
        <dbReference type="ChEBI" id="CHEBI:18420"/>
    </ligand>
</feature>
<comment type="similarity">
    <text evidence="2 10">Belongs to the transketolase family. DXPS subfamily.</text>
</comment>
<protein>
    <recommendedName>
        <fullName evidence="10">1-deoxy-D-xylulose-5-phosphate synthase</fullName>
        <ecNumber evidence="10">2.2.1.7</ecNumber>
    </recommendedName>
    <alternativeName>
        <fullName evidence="10">1-deoxyxylulose-5-phosphate synthase</fullName>
        <shortName evidence="10">DXP synthase</shortName>
        <shortName evidence="10">DXPS</shortName>
    </alternativeName>
</protein>
<comment type="cofactor">
    <cofactor evidence="10">
        <name>thiamine diphosphate</name>
        <dbReference type="ChEBI" id="CHEBI:58937"/>
    </cofactor>
    <text evidence="10">Binds 1 thiamine pyrophosphate per subunit.</text>
</comment>
<evidence type="ECO:0000259" key="11">
    <source>
        <dbReference type="SMART" id="SM00861"/>
    </source>
</evidence>
<dbReference type="InterPro" id="IPR005475">
    <property type="entry name" value="Transketolase-like_Pyr-bd"/>
</dbReference>
<evidence type="ECO:0000256" key="6">
    <source>
        <dbReference type="ARBA" id="ARBA00022842"/>
    </source>
</evidence>
<gene>
    <name evidence="10" type="primary">dxs</name>
    <name evidence="12" type="ORF">FCN74_00225</name>
</gene>
<keyword evidence="9 10" id="KW-0414">Isoprene biosynthesis</keyword>
<reference evidence="12 13" key="1">
    <citation type="submission" date="2019-04" db="EMBL/GenBank/DDBJ databases">
        <title>Psychroflexus halotolerans sp. nov., isolated from a marine solar saltern.</title>
        <authorList>
            <person name="Feng X."/>
        </authorList>
    </citation>
    <scope>NUCLEOTIDE SEQUENCE [LARGE SCALE GENOMIC DNA]</scope>
    <source>
        <strain evidence="12 13">WDS2C27</strain>
    </source>
</reference>
<feature type="binding site" evidence="10">
    <location>
        <position position="75"/>
    </location>
    <ligand>
        <name>thiamine diphosphate</name>
        <dbReference type="ChEBI" id="CHEBI:58937"/>
    </ligand>
</feature>
<comment type="catalytic activity">
    <reaction evidence="10">
        <text>D-glyceraldehyde 3-phosphate + pyruvate + H(+) = 1-deoxy-D-xylulose 5-phosphate + CO2</text>
        <dbReference type="Rhea" id="RHEA:12605"/>
        <dbReference type="ChEBI" id="CHEBI:15361"/>
        <dbReference type="ChEBI" id="CHEBI:15378"/>
        <dbReference type="ChEBI" id="CHEBI:16526"/>
        <dbReference type="ChEBI" id="CHEBI:57792"/>
        <dbReference type="ChEBI" id="CHEBI:59776"/>
        <dbReference type="EC" id="2.2.1.7"/>
    </reaction>
</comment>